<keyword evidence="10" id="KW-1185">Reference proteome</keyword>
<dbReference type="Gene3D" id="1.10.238.10">
    <property type="entry name" value="EF-hand"/>
    <property type="match status" value="1"/>
</dbReference>
<feature type="domain" description="EF-hand" evidence="8">
    <location>
        <begin position="55"/>
        <end position="79"/>
    </location>
</feature>
<sequence length="157" mass="18088">MIVLLTDKDIKTDGFDKEACRGMIHLMDVSFEDSTLKNLGLTDFHVLWEKIKRYLFDLDKSGTMSSYEMRLALESAGFKLTNNLFQLIILRYAKPDLNVDFDSFVSCLIRLETMFKTFKTMDTDEDGLVSFSFTQVGLNWSLVIRNFNSKSHLSVAQ</sequence>
<dbReference type="InterPro" id="IPR018247">
    <property type="entry name" value="EF_Hand_1_Ca_BS"/>
</dbReference>
<dbReference type="InterPro" id="IPR054069">
    <property type="entry name" value="CAPN3/13-like_C_EFh"/>
</dbReference>
<keyword evidence="7" id="KW-0472">Membrane</keyword>
<accession>A0A673INC5</accession>
<dbReference type="Pfam" id="PF21875">
    <property type="entry name" value="CAPN13-like_C_EFh"/>
    <property type="match status" value="1"/>
</dbReference>
<keyword evidence="5" id="KW-0677">Repeat</keyword>
<reference evidence="9" key="1">
    <citation type="submission" date="2025-08" db="UniProtKB">
        <authorList>
            <consortium name="Ensembl"/>
        </authorList>
    </citation>
    <scope>IDENTIFICATION</scope>
</reference>
<evidence type="ECO:0000256" key="3">
    <source>
        <dbReference type="ARBA" id="ARBA00022490"/>
    </source>
</evidence>
<name>A0A673INC5_9TELE</name>
<keyword evidence="3" id="KW-0963">Cytoplasm</keyword>
<organism evidence="9 10">
    <name type="scientific">Sinocyclocheilus rhinocerous</name>
    <dbReference type="NCBI Taxonomy" id="307959"/>
    <lineage>
        <taxon>Eukaryota</taxon>
        <taxon>Metazoa</taxon>
        <taxon>Chordata</taxon>
        <taxon>Craniata</taxon>
        <taxon>Vertebrata</taxon>
        <taxon>Euteleostomi</taxon>
        <taxon>Actinopterygii</taxon>
        <taxon>Neopterygii</taxon>
        <taxon>Teleostei</taxon>
        <taxon>Ostariophysi</taxon>
        <taxon>Cypriniformes</taxon>
        <taxon>Cyprinidae</taxon>
        <taxon>Cyprininae</taxon>
        <taxon>Sinocyclocheilus</taxon>
    </lineage>
</organism>
<dbReference type="PROSITE" id="PS00018">
    <property type="entry name" value="EF_HAND_1"/>
    <property type="match status" value="1"/>
</dbReference>
<proteinExistence type="predicted"/>
<reference evidence="9" key="2">
    <citation type="submission" date="2025-09" db="UniProtKB">
        <authorList>
            <consortium name="Ensembl"/>
        </authorList>
    </citation>
    <scope>IDENTIFICATION</scope>
</reference>
<protein>
    <recommendedName>
        <fullName evidence="8">EF-hand domain-containing protein</fullName>
    </recommendedName>
</protein>
<keyword evidence="4" id="KW-0479">Metal-binding</keyword>
<dbReference type="InterPro" id="IPR002048">
    <property type="entry name" value="EF_hand_dom"/>
</dbReference>
<dbReference type="AlphaFoldDB" id="A0A673INC5"/>
<evidence type="ECO:0000259" key="8">
    <source>
        <dbReference type="PROSITE" id="PS50222"/>
    </source>
</evidence>
<keyword evidence="6" id="KW-0106">Calcium</keyword>
<evidence type="ECO:0000256" key="5">
    <source>
        <dbReference type="ARBA" id="ARBA00022737"/>
    </source>
</evidence>
<dbReference type="InterPro" id="IPR011992">
    <property type="entry name" value="EF-hand-dom_pair"/>
</dbReference>
<comment type="subcellular location">
    <subcellularLocation>
        <location evidence="2">Cytoplasm</location>
    </subcellularLocation>
    <subcellularLocation>
        <location evidence="1">Endomembrane system</location>
    </subcellularLocation>
</comment>
<dbReference type="SUPFAM" id="SSF47473">
    <property type="entry name" value="EF-hand"/>
    <property type="match status" value="1"/>
</dbReference>
<evidence type="ECO:0000313" key="9">
    <source>
        <dbReference type="Ensembl" id="ENSSRHP00000040359.1"/>
    </source>
</evidence>
<dbReference type="GO" id="GO:0012505">
    <property type="term" value="C:endomembrane system"/>
    <property type="evidence" value="ECO:0007669"/>
    <property type="project" value="UniProtKB-SubCell"/>
</dbReference>
<evidence type="ECO:0000256" key="6">
    <source>
        <dbReference type="ARBA" id="ARBA00022837"/>
    </source>
</evidence>
<dbReference type="GO" id="GO:0005509">
    <property type="term" value="F:calcium ion binding"/>
    <property type="evidence" value="ECO:0007669"/>
    <property type="project" value="InterPro"/>
</dbReference>
<evidence type="ECO:0000256" key="2">
    <source>
        <dbReference type="ARBA" id="ARBA00004496"/>
    </source>
</evidence>
<evidence type="ECO:0000256" key="7">
    <source>
        <dbReference type="ARBA" id="ARBA00023136"/>
    </source>
</evidence>
<dbReference type="Ensembl" id="ENSSRHT00000041516.1">
    <property type="protein sequence ID" value="ENSSRHP00000040359.1"/>
    <property type="gene ID" value="ENSSRHG00000020535.1"/>
</dbReference>
<dbReference type="GO" id="GO:0110158">
    <property type="term" value="C:calpain complex"/>
    <property type="evidence" value="ECO:0007669"/>
    <property type="project" value="TreeGrafter"/>
</dbReference>
<dbReference type="PANTHER" id="PTHR46735">
    <property type="entry name" value="CALPAIN, SMALL SUBUNIT 1 A-RELATED"/>
    <property type="match status" value="1"/>
</dbReference>
<dbReference type="PANTHER" id="PTHR46735:SF3">
    <property type="entry name" value="CALPAIN SMALL SUBUNIT 1-RELATED"/>
    <property type="match status" value="1"/>
</dbReference>
<dbReference type="Proteomes" id="UP000472270">
    <property type="component" value="Unassembled WGS sequence"/>
</dbReference>
<dbReference type="PROSITE" id="PS50222">
    <property type="entry name" value="EF_HAND_2"/>
    <property type="match status" value="1"/>
</dbReference>
<evidence type="ECO:0000313" key="10">
    <source>
        <dbReference type="Proteomes" id="UP000472270"/>
    </source>
</evidence>
<evidence type="ECO:0000256" key="1">
    <source>
        <dbReference type="ARBA" id="ARBA00004308"/>
    </source>
</evidence>
<evidence type="ECO:0000256" key="4">
    <source>
        <dbReference type="ARBA" id="ARBA00022723"/>
    </source>
</evidence>